<dbReference type="InterPro" id="IPR001233">
    <property type="entry name" value="RtcB"/>
</dbReference>
<feature type="binding site" evidence="14">
    <location>
        <position position="204"/>
    </location>
    <ligand>
        <name>Mn(2+)</name>
        <dbReference type="ChEBI" id="CHEBI:29035"/>
        <label>1</label>
    </ligand>
</feature>
<dbReference type="GO" id="GO:0006388">
    <property type="term" value="P:tRNA splicing, via endonucleolytic cleavage and ligation"/>
    <property type="evidence" value="ECO:0007669"/>
    <property type="project" value="UniProtKB-ARBA"/>
</dbReference>
<dbReference type="GO" id="GO:0005525">
    <property type="term" value="F:GTP binding"/>
    <property type="evidence" value="ECO:0007669"/>
    <property type="project" value="UniProtKB-KW"/>
</dbReference>
<evidence type="ECO:0000256" key="13">
    <source>
        <dbReference type="PIRSR" id="PIRSR601233-2"/>
    </source>
</evidence>
<evidence type="ECO:0000256" key="11">
    <source>
        <dbReference type="ARBA" id="ARBA00049514"/>
    </source>
</evidence>
<evidence type="ECO:0000256" key="8">
    <source>
        <dbReference type="ARBA" id="ARBA00033766"/>
    </source>
</evidence>
<sequence>MAEEIKKINEFLWEIEKNDTRNMNVPVNIYANETILNMMQKDRTLLQAKNASTLPHIVKAMLVMPDGHEGYGFPVGGVAAFDANEGIISPGAIGFDINCGVRLIKTNMDIKEVAPKLPKLMDRLFANVPSGVGSKIKLGFTKGDLEKVAVEGVGYIIGKGFGFPDDAERIEENGCMMGANPDKVSKLAKDRGVQQLGTLGAGNHFLEVQKVDRILDEKTAKAFGLQKDEVVIMVHSGSRGYGHQVCSDYLRTLNDYLLANNITLVDPELSYAYIGSKEANDYLDAMKCAVNFAFTNRQIMTASIRKSFEEVFSKSADMLGMEIVYDVAHNIAKLEEHEVDGKRMKLYVHRKGATRAFGPGNPEVTKIYREYGQPVLIPGSMGSASYVLSGRAEAMRETFGSSCHGSGRVMSRHQAIREIPASKTLGDLDRKHIEVRVRSKKLISEEAEWAYKNVDDVVASIAGAKISNIVARLVPVGVAKG</sequence>
<dbReference type="GO" id="GO:0046872">
    <property type="term" value="F:metal ion binding"/>
    <property type="evidence" value="ECO:0007669"/>
    <property type="project" value="UniProtKB-UniRule"/>
</dbReference>
<name>C7DHD8_MICA2</name>
<keyword evidence="3 15" id="KW-0436">Ligase</keyword>
<gene>
    <name evidence="15" type="primary">rtcB</name>
    <name evidence="16" type="ORF">UNLARM2_0482</name>
</gene>
<evidence type="ECO:0000256" key="12">
    <source>
        <dbReference type="PIRSR" id="PIRSR601233-1"/>
    </source>
</evidence>
<keyword evidence="4 14" id="KW-0479">Metal-binding</keyword>
<feature type="binding site" evidence="14">
    <location>
        <position position="235"/>
    </location>
    <ligand>
        <name>Mn(2+)</name>
        <dbReference type="ChEBI" id="CHEBI:29035"/>
        <label>2</label>
    </ligand>
</feature>
<dbReference type="EMBL" id="GG697240">
    <property type="protein sequence ID" value="EET90040.1"/>
    <property type="molecule type" value="Genomic_DNA"/>
</dbReference>
<evidence type="ECO:0000256" key="5">
    <source>
        <dbReference type="ARBA" id="ARBA00022741"/>
    </source>
</evidence>
<comment type="catalytic activity">
    <reaction evidence="10">
        <text>a 3'-end 3'-phospho-ribonucleotide-RNA + a 5'-end dephospho-ribonucleoside-RNA + GTP = a ribonucleotidyl-ribonucleotide-RNA + GMP + diphosphate</text>
        <dbReference type="Rhea" id="RHEA:68076"/>
        <dbReference type="Rhea" id="RHEA-COMP:10463"/>
        <dbReference type="Rhea" id="RHEA-COMP:13936"/>
        <dbReference type="Rhea" id="RHEA-COMP:17355"/>
        <dbReference type="ChEBI" id="CHEBI:33019"/>
        <dbReference type="ChEBI" id="CHEBI:37565"/>
        <dbReference type="ChEBI" id="CHEBI:58115"/>
        <dbReference type="ChEBI" id="CHEBI:83062"/>
        <dbReference type="ChEBI" id="CHEBI:138284"/>
        <dbReference type="ChEBI" id="CHEBI:173118"/>
        <dbReference type="EC" id="6.5.1.8"/>
    </reaction>
</comment>
<comment type="similarity">
    <text evidence="1 15">Belongs to the RtcB family.</text>
</comment>
<comment type="catalytic activity">
    <reaction evidence="11">
        <text>a 3'-end 2',3'-cyclophospho-ribonucleotide-RNA + a 5'-end dephospho-ribonucleoside-RNA + GTP + H2O = a ribonucleotidyl-ribonucleotide-RNA + GMP + diphosphate + H(+)</text>
        <dbReference type="Rhea" id="RHEA:68080"/>
        <dbReference type="Rhea" id="RHEA-COMP:10464"/>
        <dbReference type="Rhea" id="RHEA-COMP:13936"/>
        <dbReference type="Rhea" id="RHEA-COMP:17355"/>
        <dbReference type="ChEBI" id="CHEBI:15377"/>
        <dbReference type="ChEBI" id="CHEBI:15378"/>
        <dbReference type="ChEBI" id="CHEBI:33019"/>
        <dbReference type="ChEBI" id="CHEBI:37565"/>
        <dbReference type="ChEBI" id="CHEBI:58115"/>
        <dbReference type="ChEBI" id="CHEBI:83064"/>
        <dbReference type="ChEBI" id="CHEBI:138284"/>
        <dbReference type="ChEBI" id="CHEBI:173118"/>
        <dbReference type="EC" id="6.5.1.8"/>
    </reaction>
</comment>
<reference evidence="16 17" key="2">
    <citation type="journal article" date="2010" name="Proc. Natl. Acad. Sci. U.S.A.">
        <title>Enigmatic, ultrasmall, uncultivated Archaea.</title>
        <authorList>
            <person name="Baker B.J."/>
            <person name="Comolli L.R."/>
            <person name="Dick G.J."/>
            <person name="Hauser L.J."/>
            <person name="Hyatt D."/>
            <person name="Dill B.D."/>
            <person name="Land M.L."/>
            <person name="Verberkmoes N.C."/>
            <person name="Hettich R.L."/>
            <person name="Banfield J.F."/>
        </authorList>
    </citation>
    <scope>NUCLEOTIDE SEQUENCE [LARGE SCALE GENOMIC DNA]</scope>
    <source>
        <strain evidence="16">ARMAN-2</strain>
    </source>
</reference>
<evidence type="ECO:0000256" key="1">
    <source>
        <dbReference type="ARBA" id="ARBA00008071"/>
    </source>
</evidence>
<dbReference type="FunFam" id="3.90.1860.10:FF:000001">
    <property type="entry name" value="tRNA-splicing ligase RtcB homolog"/>
    <property type="match status" value="1"/>
</dbReference>
<dbReference type="EC" id="6.5.1.-" evidence="15"/>
<comment type="cofactor">
    <cofactor evidence="14 15">
        <name>Mn(2+)</name>
        <dbReference type="ChEBI" id="CHEBI:29035"/>
    </cofactor>
    <text evidence="14 15">Binds 2 manganese ions per subunit.</text>
</comment>
<accession>C7DHD8</accession>
<feature type="active site" description="GMP-histidine intermediate" evidence="12">
    <location>
        <position position="404"/>
    </location>
</feature>
<evidence type="ECO:0000256" key="2">
    <source>
        <dbReference type="ARBA" id="ARBA00011245"/>
    </source>
</evidence>
<keyword evidence="5 13" id="KW-0547">Nucleotide-binding</keyword>
<feature type="binding site" evidence="13">
    <location>
        <begin position="404"/>
        <end position="407"/>
    </location>
    <ligand>
        <name>GMP</name>
        <dbReference type="ChEBI" id="CHEBI:58115"/>
    </ligand>
</feature>
<evidence type="ECO:0000313" key="17">
    <source>
        <dbReference type="Proteomes" id="UP000332487"/>
    </source>
</evidence>
<dbReference type="SUPFAM" id="SSF103365">
    <property type="entry name" value="Hypothetical protein PH1602"/>
    <property type="match status" value="1"/>
</dbReference>
<feature type="binding site" evidence="14">
    <location>
        <position position="96"/>
    </location>
    <ligand>
        <name>Mn(2+)</name>
        <dbReference type="ChEBI" id="CHEBI:29035"/>
        <label>1</label>
    </ligand>
</feature>
<dbReference type="AlphaFoldDB" id="C7DHD8"/>
<dbReference type="PANTHER" id="PTHR11118">
    <property type="entry name" value="RNA-SPLICING LIGASE RTCB HOMOLOG"/>
    <property type="match status" value="1"/>
</dbReference>
<evidence type="ECO:0000313" key="16">
    <source>
        <dbReference type="EMBL" id="EET90040.1"/>
    </source>
</evidence>
<feature type="binding site" evidence="13">
    <location>
        <position position="385"/>
    </location>
    <ligand>
        <name>GMP</name>
        <dbReference type="ChEBI" id="CHEBI:58115"/>
    </ligand>
</feature>
<dbReference type="GO" id="GO:0170057">
    <property type="term" value="F:RNA ligase (GTP) activity"/>
    <property type="evidence" value="ECO:0007669"/>
    <property type="project" value="UniProtKB-EC"/>
</dbReference>
<keyword evidence="17" id="KW-1185">Reference proteome</keyword>
<feature type="binding site" evidence="13">
    <location>
        <begin position="203"/>
        <end position="207"/>
    </location>
    <ligand>
        <name>GMP</name>
        <dbReference type="ChEBI" id="CHEBI:58115"/>
    </ligand>
</feature>
<evidence type="ECO:0000256" key="10">
    <source>
        <dbReference type="ARBA" id="ARBA00047746"/>
    </source>
</evidence>
<evidence type="ECO:0000256" key="7">
    <source>
        <dbReference type="ARBA" id="ARBA00023211"/>
    </source>
</evidence>
<reference evidence="16 17" key="1">
    <citation type="journal article" date="2009" name="Genome Biol.">
        <title>Community-wide analysis of microbial genome sequence signatures.</title>
        <authorList>
            <person name="Dick G.J."/>
            <person name="Andersson A.F."/>
            <person name="Baker B.J."/>
            <person name="Simmons S.L."/>
            <person name="Thomas B.C."/>
            <person name="Yelton A.P."/>
            <person name="Banfield J.F."/>
        </authorList>
    </citation>
    <scope>NUCLEOTIDE SEQUENCE [LARGE SCALE GENOMIC DNA]</scope>
    <source>
        <strain evidence="16">ARMAN-2</strain>
    </source>
</reference>
<dbReference type="Proteomes" id="UP000332487">
    <property type="component" value="Unassembled WGS sequence"/>
</dbReference>
<evidence type="ECO:0000256" key="14">
    <source>
        <dbReference type="PIRSR" id="PIRSR601233-3"/>
    </source>
</evidence>
<dbReference type="InterPro" id="IPR036025">
    <property type="entry name" value="RtcB-like_sf"/>
</dbReference>
<evidence type="ECO:0000256" key="3">
    <source>
        <dbReference type="ARBA" id="ARBA00022598"/>
    </source>
</evidence>
<feature type="binding site" evidence="13">
    <location>
        <begin position="378"/>
        <end position="381"/>
    </location>
    <ligand>
        <name>GMP</name>
        <dbReference type="ChEBI" id="CHEBI:58115"/>
    </ligand>
</feature>
<evidence type="ECO:0000256" key="9">
    <source>
        <dbReference type="ARBA" id="ARBA00045316"/>
    </source>
</evidence>
<proteinExistence type="inferred from homology"/>
<feature type="binding site" evidence="14">
    <location>
        <position position="329"/>
    </location>
    <ligand>
        <name>Mn(2+)</name>
        <dbReference type="ChEBI" id="CHEBI:29035"/>
        <label>2</label>
    </ligand>
</feature>
<evidence type="ECO:0000256" key="4">
    <source>
        <dbReference type="ARBA" id="ARBA00022723"/>
    </source>
</evidence>
<protein>
    <recommendedName>
        <fullName evidence="8 15">tRNA-splicing ligase RtcB</fullName>
        <ecNumber evidence="15">6.5.1.-</ecNumber>
    </recommendedName>
</protein>
<keyword evidence="6 13" id="KW-0342">GTP-binding</keyword>
<comment type="function">
    <text evidence="9">Essential for tRNA splicing and maturation. Acts by directly joining spliced tRNA halves to mature-sized tRNAs. Joins RNA with 2',3'-cyclic-phosphate or 3'-phosphate ends to RNA with 5'-hydroxy ends.</text>
</comment>
<keyword evidence="7 14" id="KW-0464">Manganese</keyword>
<comment type="subunit">
    <text evidence="2 15">Monomer.</text>
</comment>
<feature type="binding site" evidence="13">
    <location>
        <position position="480"/>
    </location>
    <ligand>
        <name>GMP</name>
        <dbReference type="ChEBI" id="CHEBI:58115"/>
    </ligand>
</feature>
<dbReference type="Pfam" id="PF01139">
    <property type="entry name" value="RtcB"/>
    <property type="match status" value="1"/>
</dbReference>
<feature type="binding site" evidence="13">
    <location>
        <begin position="329"/>
        <end position="330"/>
    </location>
    <ligand>
        <name>GMP</name>
        <dbReference type="ChEBI" id="CHEBI:58115"/>
    </ligand>
</feature>
<evidence type="ECO:0000256" key="15">
    <source>
        <dbReference type="RuleBase" id="RU371113"/>
    </source>
</evidence>
<dbReference type="PANTHER" id="PTHR11118:SF1">
    <property type="entry name" value="RNA-SPLICING LIGASE RTCB HOMOLOG"/>
    <property type="match status" value="1"/>
</dbReference>
<dbReference type="GO" id="GO:0003972">
    <property type="term" value="F:RNA ligase (ATP) activity"/>
    <property type="evidence" value="ECO:0007669"/>
    <property type="project" value="TreeGrafter"/>
</dbReference>
<organism evidence="16 17">
    <name type="scientific">Candidatus Micrarchaeum acidiphilum ARMAN-2</name>
    <dbReference type="NCBI Taxonomy" id="425595"/>
    <lineage>
        <taxon>Archaea</taxon>
        <taxon>Candidatus Micrarchaeota</taxon>
        <taxon>Candidatus Micrarchaeia</taxon>
        <taxon>Candidatus Micrarchaeales</taxon>
        <taxon>Candidatus Micrarchaeaceae</taxon>
        <taxon>Candidatus Micrarchaeum</taxon>
    </lineage>
</organism>
<evidence type="ECO:0000256" key="6">
    <source>
        <dbReference type="ARBA" id="ARBA00023134"/>
    </source>
</evidence>
<dbReference type="Gene3D" id="3.90.1860.10">
    <property type="entry name" value="tRNA-splicing ligase RtcB"/>
    <property type="match status" value="1"/>
</dbReference>